<dbReference type="PANTHER" id="PTHR37984">
    <property type="entry name" value="PROTEIN CBG26694"/>
    <property type="match status" value="1"/>
</dbReference>
<dbReference type="GO" id="GO:0003676">
    <property type="term" value="F:nucleic acid binding"/>
    <property type="evidence" value="ECO:0007669"/>
    <property type="project" value="InterPro"/>
</dbReference>
<dbReference type="Gene3D" id="3.30.420.10">
    <property type="entry name" value="Ribonuclease H-like superfamily/Ribonuclease H"/>
    <property type="match status" value="1"/>
</dbReference>
<dbReference type="InterPro" id="IPR043128">
    <property type="entry name" value="Rev_trsase/Diguanyl_cyclase"/>
</dbReference>
<dbReference type="InterPro" id="IPR050951">
    <property type="entry name" value="Retrovirus_Pol_polyprotein"/>
</dbReference>
<name>A0AAD8C9H1_BIOPF</name>
<keyword evidence="3" id="KW-1185">Reference proteome</keyword>
<dbReference type="CDD" id="cd01647">
    <property type="entry name" value="RT_LTR"/>
    <property type="match status" value="1"/>
</dbReference>
<dbReference type="SUPFAM" id="SSF56672">
    <property type="entry name" value="DNA/RNA polymerases"/>
    <property type="match status" value="1"/>
</dbReference>
<sequence>MSPKHRVPPVPLGKTPLIETPFKNASVDILGSLPRFPEEILTDNGSQFTGKLMKEVYALFNAKHLRSSVYHSQANGLVERFNYTLVAMLKRLNESKPEEWDTYLTAALFAYREVPHASMGYSPYQVIFGSHPGQRRDLTARRAKERALNVGDKALILLPKNTNKLQICWQGPFEVLKKVSPTNYLIKLDDTQTAEIRSLLSQFQDVLSDKPGRTSLELFSMKLLRVKAYPLLHAKDEIVKQEVEELLRAGVIAPSVSPYKAPVQLVRKPDGGHRMCIDFRRLNAIAEFQAEPLPNPATIFAILSHARYFSKFDMSRGYYQIEVDPECRPMLAFCTPQGHY</sequence>
<evidence type="ECO:0000259" key="1">
    <source>
        <dbReference type="PROSITE" id="PS50994"/>
    </source>
</evidence>
<dbReference type="PROSITE" id="PS50994">
    <property type="entry name" value="INTEGRASE"/>
    <property type="match status" value="1"/>
</dbReference>
<evidence type="ECO:0000313" key="3">
    <source>
        <dbReference type="Proteomes" id="UP001233172"/>
    </source>
</evidence>
<dbReference type="Pfam" id="PF00078">
    <property type="entry name" value="RVT_1"/>
    <property type="match status" value="1"/>
</dbReference>
<dbReference type="Proteomes" id="UP001233172">
    <property type="component" value="Unassembled WGS sequence"/>
</dbReference>
<protein>
    <submittedName>
        <fullName evidence="2">Retrovirus-related Pol polyprotein from transposon 297</fullName>
    </submittedName>
</protein>
<dbReference type="InterPro" id="IPR001584">
    <property type="entry name" value="Integrase_cat-core"/>
</dbReference>
<organism evidence="2 3">
    <name type="scientific">Biomphalaria pfeifferi</name>
    <name type="common">Bloodfluke planorb</name>
    <name type="synonym">Freshwater snail</name>
    <dbReference type="NCBI Taxonomy" id="112525"/>
    <lineage>
        <taxon>Eukaryota</taxon>
        <taxon>Metazoa</taxon>
        <taxon>Spiralia</taxon>
        <taxon>Lophotrochozoa</taxon>
        <taxon>Mollusca</taxon>
        <taxon>Gastropoda</taxon>
        <taxon>Heterobranchia</taxon>
        <taxon>Euthyneura</taxon>
        <taxon>Panpulmonata</taxon>
        <taxon>Hygrophila</taxon>
        <taxon>Lymnaeoidea</taxon>
        <taxon>Planorbidae</taxon>
        <taxon>Biomphalaria</taxon>
    </lineage>
</organism>
<accession>A0AAD8C9H1</accession>
<dbReference type="EMBL" id="JASAOG010000006">
    <property type="protein sequence ID" value="KAK0067890.1"/>
    <property type="molecule type" value="Genomic_DNA"/>
</dbReference>
<feature type="domain" description="Integrase catalytic" evidence="1">
    <location>
        <begin position="37"/>
        <end position="131"/>
    </location>
</feature>
<reference evidence="2" key="2">
    <citation type="submission" date="2023-04" db="EMBL/GenBank/DDBJ databases">
        <authorList>
            <person name="Bu L."/>
            <person name="Lu L."/>
            <person name="Laidemitt M.R."/>
            <person name="Zhang S.M."/>
            <person name="Mutuku M."/>
            <person name="Mkoji G."/>
            <person name="Steinauer M."/>
            <person name="Loker E.S."/>
        </authorList>
    </citation>
    <scope>NUCLEOTIDE SEQUENCE</scope>
    <source>
        <strain evidence="2">KasaAsao</strain>
        <tissue evidence="2">Whole Snail</tissue>
    </source>
</reference>
<dbReference type="AlphaFoldDB" id="A0AAD8C9H1"/>
<dbReference type="InterPro" id="IPR043502">
    <property type="entry name" value="DNA/RNA_pol_sf"/>
</dbReference>
<proteinExistence type="predicted"/>
<dbReference type="Gene3D" id="3.10.10.10">
    <property type="entry name" value="HIV Type 1 Reverse Transcriptase, subunit A, domain 1"/>
    <property type="match status" value="1"/>
</dbReference>
<dbReference type="InterPro" id="IPR000477">
    <property type="entry name" value="RT_dom"/>
</dbReference>
<dbReference type="Gene3D" id="3.30.70.270">
    <property type="match status" value="1"/>
</dbReference>
<evidence type="ECO:0000313" key="2">
    <source>
        <dbReference type="EMBL" id="KAK0067890.1"/>
    </source>
</evidence>
<dbReference type="PANTHER" id="PTHR37984:SF15">
    <property type="entry name" value="INTEGRASE CATALYTIC DOMAIN-CONTAINING PROTEIN"/>
    <property type="match status" value="1"/>
</dbReference>
<dbReference type="InterPro" id="IPR036397">
    <property type="entry name" value="RNaseH_sf"/>
</dbReference>
<reference evidence="2" key="1">
    <citation type="journal article" date="2023" name="PLoS Negl. Trop. Dis.">
        <title>A genome sequence for Biomphalaria pfeifferi, the major vector snail for the human-infecting parasite Schistosoma mansoni.</title>
        <authorList>
            <person name="Bu L."/>
            <person name="Lu L."/>
            <person name="Laidemitt M.R."/>
            <person name="Zhang S.M."/>
            <person name="Mutuku M."/>
            <person name="Mkoji G."/>
            <person name="Steinauer M."/>
            <person name="Loker E.S."/>
        </authorList>
    </citation>
    <scope>NUCLEOTIDE SEQUENCE</scope>
    <source>
        <strain evidence="2">KasaAsao</strain>
    </source>
</reference>
<gene>
    <name evidence="2" type="ORF">Bpfe_002731</name>
</gene>
<dbReference type="GO" id="GO:0015074">
    <property type="term" value="P:DNA integration"/>
    <property type="evidence" value="ECO:0007669"/>
    <property type="project" value="InterPro"/>
</dbReference>
<dbReference type="SUPFAM" id="SSF53098">
    <property type="entry name" value="Ribonuclease H-like"/>
    <property type="match status" value="1"/>
</dbReference>
<comment type="caution">
    <text evidence="2">The sequence shown here is derived from an EMBL/GenBank/DDBJ whole genome shotgun (WGS) entry which is preliminary data.</text>
</comment>
<dbReference type="InterPro" id="IPR012337">
    <property type="entry name" value="RNaseH-like_sf"/>
</dbReference>